<dbReference type="FunFam" id="3.30.70.270:FF:000001">
    <property type="entry name" value="Diguanylate cyclase domain protein"/>
    <property type="match status" value="1"/>
</dbReference>
<gene>
    <name evidence="7" type="ORF">NNL22_17025</name>
</gene>
<proteinExistence type="predicted"/>
<dbReference type="KEGG" id="asem:NNL22_17025"/>
<feature type="coiled-coil region" evidence="4">
    <location>
        <begin position="75"/>
        <end position="144"/>
    </location>
</feature>
<keyword evidence="8" id="KW-1185">Reference proteome</keyword>
<dbReference type="Gene3D" id="3.30.70.270">
    <property type="match status" value="1"/>
</dbReference>
<organism evidence="7 8">
    <name type="scientific">Alkalimarinus sediminis</name>
    <dbReference type="NCBI Taxonomy" id="1632866"/>
    <lineage>
        <taxon>Bacteria</taxon>
        <taxon>Pseudomonadati</taxon>
        <taxon>Pseudomonadota</taxon>
        <taxon>Gammaproteobacteria</taxon>
        <taxon>Alteromonadales</taxon>
        <taxon>Alteromonadaceae</taxon>
        <taxon>Alkalimarinus</taxon>
    </lineage>
</organism>
<dbReference type="SUPFAM" id="SSF55073">
    <property type="entry name" value="Nucleotide cyclase"/>
    <property type="match status" value="1"/>
</dbReference>
<dbReference type="PANTHER" id="PTHR45138:SF9">
    <property type="entry name" value="DIGUANYLATE CYCLASE DGCM-RELATED"/>
    <property type="match status" value="1"/>
</dbReference>
<evidence type="ECO:0000256" key="3">
    <source>
        <dbReference type="ARBA" id="ARBA00034247"/>
    </source>
</evidence>
<evidence type="ECO:0000313" key="7">
    <source>
        <dbReference type="EMBL" id="UZW74701.1"/>
    </source>
</evidence>
<dbReference type="PANTHER" id="PTHR45138">
    <property type="entry name" value="REGULATORY COMPONENTS OF SENSORY TRANSDUCTION SYSTEM"/>
    <property type="match status" value="1"/>
</dbReference>
<protein>
    <recommendedName>
        <fullName evidence="2">diguanylate cyclase</fullName>
        <ecNumber evidence="2">2.7.7.65</ecNumber>
    </recommendedName>
</protein>
<name>A0A9E8HKW2_9ALTE</name>
<feature type="region of interest" description="Disordered" evidence="5">
    <location>
        <begin position="179"/>
        <end position="210"/>
    </location>
</feature>
<keyword evidence="4" id="KW-0175">Coiled coil</keyword>
<dbReference type="SMART" id="SM00267">
    <property type="entry name" value="GGDEF"/>
    <property type="match status" value="1"/>
</dbReference>
<dbReference type="Pfam" id="PF20975">
    <property type="entry name" value="DGCcoil"/>
    <property type="match status" value="1"/>
</dbReference>
<feature type="coiled-coil region" evidence="4">
    <location>
        <begin position="15"/>
        <end position="42"/>
    </location>
</feature>
<dbReference type="Pfam" id="PF00990">
    <property type="entry name" value="GGDEF"/>
    <property type="match status" value="1"/>
</dbReference>
<feature type="coiled-coil region" evidence="4">
    <location>
        <begin position="371"/>
        <end position="398"/>
    </location>
</feature>
<evidence type="ECO:0000259" key="6">
    <source>
        <dbReference type="PROSITE" id="PS50887"/>
    </source>
</evidence>
<evidence type="ECO:0000256" key="5">
    <source>
        <dbReference type="SAM" id="MobiDB-lite"/>
    </source>
</evidence>
<evidence type="ECO:0000256" key="1">
    <source>
        <dbReference type="ARBA" id="ARBA00001946"/>
    </source>
</evidence>
<dbReference type="PROSITE" id="PS50887">
    <property type="entry name" value="GGDEF"/>
    <property type="match status" value="1"/>
</dbReference>
<dbReference type="InterPro" id="IPR050469">
    <property type="entry name" value="Diguanylate_Cyclase"/>
</dbReference>
<dbReference type="InterPro" id="IPR048516">
    <property type="entry name" value="DGCcoil"/>
</dbReference>
<dbReference type="EC" id="2.7.7.65" evidence="2"/>
<comment type="cofactor">
    <cofactor evidence="1">
        <name>Mg(2+)</name>
        <dbReference type="ChEBI" id="CHEBI:18420"/>
    </cofactor>
</comment>
<evidence type="ECO:0000313" key="8">
    <source>
        <dbReference type="Proteomes" id="UP001164472"/>
    </source>
</evidence>
<dbReference type="Proteomes" id="UP001164472">
    <property type="component" value="Chromosome"/>
</dbReference>
<reference evidence="7" key="1">
    <citation type="submission" date="2022-07" db="EMBL/GenBank/DDBJ databases">
        <title>Alkalimarinus sp. nov., isolated from gut of a Alitta virens.</title>
        <authorList>
            <person name="Yang A.I."/>
            <person name="Shin N.-R."/>
        </authorList>
    </citation>
    <scope>NUCLEOTIDE SEQUENCE</scope>
    <source>
        <strain evidence="7">FA028</strain>
    </source>
</reference>
<feature type="domain" description="GGDEF" evidence="6">
    <location>
        <begin position="443"/>
        <end position="575"/>
    </location>
</feature>
<evidence type="ECO:0000256" key="4">
    <source>
        <dbReference type="SAM" id="Coils"/>
    </source>
</evidence>
<accession>A0A9E8HKW2</accession>
<evidence type="ECO:0000256" key="2">
    <source>
        <dbReference type="ARBA" id="ARBA00012528"/>
    </source>
</evidence>
<dbReference type="CDD" id="cd01949">
    <property type="entry name" value="GGDEF"/>
    <property type="match status" value="1"/>
</dbReference>
<dbReference type="NCBIfam" id="TIGR00254">
    <property type="entry name" value="GGDEF"/>
    <property type="match status" value="1"/>
</dbReference>
<dbReference type="GO" id="GO:0052621">
    <property type="term" value="F:diguanylate cyclase activity"/>
    <property type="evidence" value="ECO:0007669"/>
    <property type="project" value="UniProtKB-EC"/>
</dbReference>
<dbReference type="RefSeq" id="WP_251810128.1">
    <property type="nucleotide sequence ID" value="NZ_CP101527.1"/>
</dbReference>
<dbReference type="AlphaFoldDB" id="A0A9E8HKW2"/>
<sequence length="579" mass="65488">MSGSKTASSDLKRWKDKCFAQAEELEQQEKSFQDQVDLLQRLLVRVSLAADGLNEDLDSELSSLRDQLRKGAPSKSELTSRLQKVEAAVLALDEQKSERTGMLLDAIESLVNQLLELELERKQKKQLKQLLKEIKGQKSNLRDYPNLLMQYAHLQEDALKQQFEMMGHENKNGILRRLFGSKHSPSDETDNSRSSLTEQDHPSIETSDATDLDITAGSVEGEYMPGFSAISGHVSAALSNLIKQLTIPPNAEPTAEKIQNTISNGLNWYELGPTIDDVANLVISAVGKGQKEFELFLQNLDVRLAKLQGYLAESKTQQLDWRGSSSDLDRKVRDQVNSISQEVRDANDIDHLKVSVTSHIESIIASMDDFVASEDTRIEEMNKQMEAMQHRLIAMETEAGEIRARLKVERAKALTDVLTGLANREAYEERISMEFERWKRYRQPAAIVVADIDLFKRVNDDYGHLAGDKVIQIIAKELSKRIRKTDFVARYGGEEFVIIMPETTLEAAVPVMEKTREMISRLPFHFRDERVQITMSFGIAPFQDKHSSDELFELADKALYKAKENGRNRVEVAEGETST</sequence>
<dbReference type="InterPro" id="IPR000160">
    <property type="entry name" value="GGDEF_dom"/>
</dbReference>
<comment type="catalytic activity">
    <reaction evidence="3">
        <text>2 GTP = 3',3'-c-di-GMP + 2 diphosphate</text>
        <dbReference type="Rhea" id="RHEA:24898"/>
        <dbReference type="ChEBI" id="CHEBI:33019"/>
        <dbReference type="ChEBI" id="CHEBI:37565"/>
        <dbReference type="ChEBI" id="CHEBI:58805"/>
        <dbReference type="EC" id="2.7.7.65"/>
    </reaction>
</comment>
<dbReference type="EMBL" id="CP101527">
    <property type="protein sequence ID" value="UZW74701.1"/>
    <property type="molecule type" value="Genomic_DNA"/>
</dbReference>
<dbReference type="InterPro" id="IPR029787">
    <property type="entry name" value="Nucleotide_cyclase"/>
</dbReference>
<dbReference type="InterPro" id="IPR043128">
    <property type="entry name" value="Rev_trsase/Diguanyl_cyclase"/>
</dbReference>